<keyword evidence="7 8" id="KW-0472">Membrane</keyword>
<sequence>MRTLMFILILSTAGAAVLLCGANLWLGDLNQDEGWYLLAARSVAEGRIPYADFAFTQGPVLPFVYAVFAPLVRAWGVAGGRLITACFGAAAALLAAWTAFRSVRERTAGGKDYAAVAACATLALILLNCYQSYFTTVVKTYGLAATWIAAGFLALTFRRSLRFGGMACFWSGFFFALAAGTRLSAGILLPVVGVWLISRSGEAEANRERFNSRGQYLGRQLNWVCFGIGGAFVLALWMLPFLLIAPEEFRFGMLGYHSGREPGGLMEALVLKAGFVSRFVQAYYLWAVLTLASMLLRFRRDRERSGTSAPACSPGVLWAGGAAVTLVHLIAPFPYDDYQAIIYPVLAVALVVALVPLIPRRLLPGLAVLVVLASLAGAGSSPINQQWFVRGRDRIWWKFKERPDLVKLRDAGAFIRARTPAGSILLTQDAYLAVEADRRVPREMEMGPFSYYPDMERERAERLHLLNRAMLTERLRTADAPMAAFSGYGLTIACPEIQPLPAEETERFYELVRERFRPVREIEHFGQGHTLLRIYTSIY</sequence>
<dbReference type="InterPro" id="IPR050297">
    <property type="entry name" value="LipidA_mod_glycosyltrf_83"/>
</dbReference>
<proteinExistence type="predicted"/>
<feature type="transmembrane region" description="Helical" evidence="8">
    <location>
        <begin position="221"/>
        <end position="245"/>
    </location>
</feature>
<dbReference type="PANTHER" id="PTHR33908">
    <property type="entry name" value="MANNOSYLTRANSFERASE YKCB-RELATED"/>
    <property type="match status" value="1"/>
</dbReference>
<reference evidence="9 10" key="2">
    <citation type="journal article" date="2016" name="ISME J.">
        <title>Characterization of the first cultured representative of Verrucomicrobia subdivision 5 indicates the proposal of a novel phylum.</title>
        <authorList>
            <person name="Spring S."/>
            <person name="Bunk B."/>
            <person name="Sproer C."/>
            <person name="Schumann P."/>
            <person name="Rohde M."/>
            <person name="Tindall B.J."/>
            <person name="Klenk H.P."/>
        </authorList>
    </citation>
    <scope>NUCLEOTIDE SEQUENCE [LARGE SCALE GENOMIC DNA]</scope>
    <source>
        <strain evidence="9 10">L21-Fru-AB</strain>
    </source>
</reference>
<reference evidence="10" key="1">
    <citation type="submission" date="2015-02" db="EMBL/GenBank/DDBJ databases">
        <title>Description and complete genome sequence of the first cultured representative of the subdivision 5 of the Verrucomicrobia phylum.</title>
        <authorList>
            <person name="Spring S."/>
            <person name="Bunk B."/>
            <person name="Sproer C."/>
            <person name="Klenk H.-P."/>
        </authorList>
    </citation>
    <scope>NUCLEOTIDE SEQUENCE [LARGE SCALE GENOMIC DNA]</scope>
    <source>
        <strain evidence="10">L21-Fru-AB</strain>
    </source>
</reference>
<feature type="transmembrane region" description="Helical" evidence="8">
    <location>
        <begin position="169"/>
        <end position="197"/>
    </location>
</feature>
<feature type="transmembrane region" description="Helical" evidence="8">
    <location>
        <begin position="80"/>
        <end position="100"/>
    </location>
</feature>
<keyword evidence="10" id="KW-1185">Reference proteome</keyword>
<evidence type="ECO:0000256" key="5">
    <source>
        <dbReference type="ARBA" id="ARBA00022692"/>
    </source>
</evidence>
<evidence type="ECO:0000256" key="3">
    <source>
        <dbReference type="ARBA" id="ARBA00022676"/>
    </source>
</evidence>
<evidence type="ECO:0000256" key="2">
    <source>
        <dbReference type="ARBA" id="ARBA00022475"/>
    </source>
</evidence>
<feature type="transmembrane region" description="Helical" evidence="8">
    <location>
        <begin position="48"/>
        <end position="68"/>
    </location>
</feature>
<keyword evidence="2" id="KW-1003">Cell membrane</keyword>
<keyword evidence="6 8" id="KW-1133">Transmembrane helix</keyword>
<dbReference type="GO" id="GO:0005886">
    <property type="term" value="C:plasma membrane"/>
    <property type="evidence" value="ECO:0007669"/>
    <property type="project" value="UniProtKB-SubCell"/>
</dbReference>
<dbReference type="PANTHER" id="PTHR33908:SF11">
    <property type="entry name" value="MEMBRANE PROTEIN"/>
    <property type="match status" value="1"/>
</dbReference>
<dbReference type="KEGG" id="vbl:L21SP4_01807"/>
<comment type="subcellular location">
    <subcellularLocation>
        <location evidence="1">Cell membrane</location>
        <topology evidence="1">Multi-pass membrane protein</topology>
    </subcellularLocation>
</comment>
<accession>A0A0G3ELM1</accession>
<evidence type="ECO:0000313" key="10">
    <source>
        <dbReference type="Proteomes" id="UP000035268"/>
    </source>
</evidence>
<evidence type="ECO:0008006" key="11">
    <source>
        <dbReference type="Google" id="ProtNLM"/>
    </source>
</evidence>
<evidence type="ECO:0000256" key="7">
    <source>
        <dbReference type="ARBA" id="ARBA00023136"/>
    </source>
</evidence>
<gene>
    <name evidence="9" type="ORF">L21SP4_01807</name>
</gene>
<organism evidence="9 10">
    <name type="scientific">Kiritimatiella glycovorans</name>
    <dbReference type="NCBI Taxonomy" id="1307763"/>
    <lineage>
        <taxon>Bacteria</taxon>
        <taxon>Pseudomonadati</taxon>
        <taxon>Kiritimatiellota</taxon>
        <taxon>Kiritimatiellia</taxon>
        <taxon>Kiritimatiellales</taxon>
        <taxon>Kiritimatiellaceae</taxon>
        <taxon>Kiritimatiella</taxon>
    </lineage>
</organism>
<name>A0A0G3ELM1_9BACT</name>
<dbReference type="AlphaFoldDB" id="A0A0G3ELM1"/>
<feature type="transmembrane region" description="Helical" evidence="8">
    <location>
        <begin position="316"/>
        <end position="335"/>
    </location>
</feature>
<protein>
    <recommendedName>
        <fullName evidence="11">Glycosyltransferase RgtA/B/C/D-like domain-containing protein</fullName>
    </recommendedName>
</protein>
<feature type="transmembrane region" description="Helical" evidence="8">
    <location>
        <begin position="112"/>
        <end position="130"/>
    </location>
</feature>
<dbReference type="Proteomes" id="UP000035268">
    <property type="component" value="Chromosome"/>
</dbReference>
<dbReference type="GO" id="GO:0009103">
    <property type="term" value="P:lipopolysaccharide biosynthetic process"/>
    <property type="evidence" value="ECO:0007669"/>
    <property type="project" value="UniProtKB-ARBA"/>
</dbReference>
<evidence type="ECO:0000256" key="1">
    <source>
        <dbReference type="ARBA" id="ARBA00004651"/>
    </source>
</evidence>
<keyword evidence="3" id="KW-0328">Glycosyltransferase</keyword>
<dbReference type="STRING" id="1307763.L21SP4_01807"/>
<evidence type="ECO:0000256" key="4">
    <source>
        <dbReference type="ARBA" id="ARBA00022679"/>
    </source>
</evidence>
<evidence type="ECO:0000313" key="9">
    <source>
        <dbReference type="EMBL" id="AKJ65044.1"/>
    </source>
</evidence>
<evidence type="ECO:0000256" key="8">
    <source>
        <dbReference type="SAM" id="Phobius"/>
    </source>
</evidence>
<evidence type="ECO:0000256" key="6">
    <source>
        <dbReference type="ARBA" id="ARBA00022989"/>
    </source>
</evidence>
<feature type="transmembrane region" description="Helical" evidence="8">
    <location>
        <begin position="341"/>
        <end position="358"/>
    </location>
</feature>
<feature type="transmembrane region" description="Helical" evidence="8">
    <location>
        <begin position="275"/>
        <end position="296"/>
    </location>
</feature>
<feature type="transmembrane region" description="Helical" evidence="8">
    <location>
        <begin position="365"/>
        <end position="383"/>
    </location>
</feature>
<dbReference type="GO" id="GO:0016763">
    <property type="term" value="F:pentosyltransferase activity"/>
    <property type="evidence" value="ECO:0007669"/>
    <property type="project" value="TreeGrafter"/>
</dbReference>
<keyword evidence="5 8" id="KW-0812">Transmembrane</keyword>
<feature type="transmembrane region" description="Helical" evidence="8">
    <location>
        <begin position="137"/>
        <end position="157"/>
    </location>
</feature>
<keyword evidence="4" id="KW-0808">Transferase</keyword>
<dbReference type="EMBL" id="CP010904">
    <property type="protein sequence ID" value="AKJ65044.1"/>
    <property type="molecule type" value="Genomic_DNA"/>
</dbReference>